<feature type="domain" description="Sucrose synthase N-terminal" evidence="10">
    <location>
        <begin position="6"/>
        <end position="118"/>
    </location>
</feature>
<evidence type="ECO:0000256" key="6">
    <source>
        <dbReference type="RuleBase" id="RU280817"/>
    </source>
</evidence>
<dbReference type="InterPro" id="IPR012820">
    <property type="entry name" value="Sucrose_synthase_pln/cyn"/>
</dbReference>
<evidence type="ECO:0000256" key="2">
    <source>
        <dbReference type="ARBA" id="ARBA00012540"/>
    </source>
</evidence>
<dbReference type="PANTHER" id="PTHR45839:SF4">
    <property type="entry name" value="SUCROSE SYNTHASE 5"/>
    <property type="match status" value="1"/>
</dbReference>
<dbReference type="InterPro" id="IPR000368">
    <property type="entry name" value="Sucrose_synth_GT-B1"/>
</dbReference>
<dbReference type="Pfam" id="PF00534">
    <property type="entry name" value="Glycos_transf_1"/>
    <property type="match status" value="1"/>
</dbReference>
<gene>
    <name evidence="12" type="ORF">V5N11_001993</name>
</gene>
<feature type="domain" description="Sucrose synthase first GT-B" evidence="9">
    <location>
        <begin position="261"/>
        <end position="546"/>
    </location>
</feature>
<dbReference type="NCBIfam" id="TIGR02470">
    <property type="entry name" value="sucr_synth"/>
    <property type="match status" value="1"/>
</dbReference>
<organism evidence="12 13">
    <name type="scientific">Cardamine amara subsp. amara</name>
    <dbReference type="NCBI Taxonomy" id="228776"/>
    <lineage>
        <taxon>Eukaryota</taxon>
        <taxon>Viridiplantae</taxon>
        <taxon>Streptophyta</taxon>
        <taxon>Embryophyta</taxon>
        <taxon>Tracheophyta</taxon>
        <taxon>Spermatophyta</taxon>
        <taxon>Magnoliopsida</taxon>
        <taxon>eudicotyledons</taxon>
        <taxon>Gunneridae</taxon>
        <taxon>Pentapetalae</taxon>
        <taxon>rosids</taxon>
        <taxon>malvids</taxon>
        <taxon>Brassicales</taxon>
        <taxon>Brassicaceae</taxon>
        <taxon>Cardamineae</taxon>
        <taxon>Cardamine</taxon>
    </lineage>
</organism>
<feature type="domain" description="Glycosyl transferase family 1" evidence="8">
    <location>
        <begin position="557"/>
        <end position="722"/>
    </location>
</feature>
<comment type="function">
    <text evidence="6">Sucrose-cleaving enzyme that provides UDP-glucose and fructose for various metabolic pathways.</text>
</comment>
<dbReference type="SUPFAM" id="SSF53756">
    <property type="entry name" value="UDP-Glycosyltransferase/glycogen phosphorylase"/>
    <property type="match status" value="1"/>
</dbReference>
<comment type="similarity">
    <text evidence="1 6">Belongs to the glycosyltransferase 1 family. Plant sucrose synthase subfamily.</text>
</comment>
<evidence type="ECO:0000313" key="12">
    <source>
        <dbReference type="EMBL" id="KAL1197112.1"/>
    </source>
</evidence>
<dbReference type="InterPro" id="IPR001296">
    <property type="entry name" value="Glyco_trans_1"/>
</dbReference>
<evidence type="ECO:0000256" key="1">
    <source>
        <dbReference type="ARBA" id="ARBA00005894"/>
    </source>
</evidence>
<dbReference type="InterPro" id="IPR056736">
    <property type="entry name" value="SUS_EPBD"/>
</dbReference>
<keyword evidence="13" id="KW-1185">Reference proteome</keyword>
<evidence type="ECO:0000256" key="3">
    <source>
        <dbReference type="ARBA" id="ARBA00022676"/>
    </source>
</evidence>
<dbReference type="EC" id="2.4.1.13" evidence="2 6"/>
<dbReference type="FunFam" id="3.10.450.330:FF:000001">
    <property type="entry name" value="Sucrose synthase"/>
    <property type="match status" value="1"/>
</dbReference>
<dbReference type="Pfam" id="PF24862">
    <property type="entry name" value="SUS_EPBD"/>
    <property type="match status" value="1"/>
</dbReference>
<evidence type="ECO:0000256" key="5">
    <source>
        <dbReference type="ARBA" id="ARBA00049030"/>
    </source>
</evidence>
<evidence type="ECO:0000259" key="8">
    <source>
        <dbReference type="Pfam" id="PF00534"/>
    </source>
</evidence>
<feature type="compositionally biased region" description="Pro residues" evidence="7">
    <location>
        <begin position="801"/>
        <end position="813"/>
    </location>
</feature>
<evidence type="ECO:0000313" key="13">
    <source>
        <dbReference type="Proteomes" id="UP001558713"/>
    </source>
</evidence>
<feature type="region of interest" description="Disordered" evidence="7">
    <location>
        <begin position="798"/>
        <end position="824"/>
    </location>
</feature>
<name>A0ABD0ZRB6_CARAN</name>
<dbReference type="Gene3D" id="1.20.120.1230">
    <property type="match status" value="1"/>
</dbReference>
<evidence type="ECO:0000259" key="9">
    <source>
        <dbReference type="Pfam" id="PF00862"/>
    </source>
</evidence>
<sequence>MEVTSGSLGNAIPEAMGENRGNIKRCLEKYIEMGRRVMKPNQLMDELEIVINDVTQRRLVMEGDLGKILCFTQEAVVIPPNVVFTVRENPGNWQYVKVNSSNLSVEALTSTQYLKLKELIFDENWAKDENVLEVDFGALDFTLPRLSLSSSIGNGLRFVSLKLGDRVNDKPQSLVDYLLSLEHQGEKLMINETLNTAKKLEMSLILADVFLSELPKDTPFQAFELRFKEWGFEKGWGENARRVKETMRILSEILQAPDSVNIDRFFARIPRIFNVVIFSVRGYFGQTDVFGLPDTGGQVVYILDQVKALEKELLHRINSQGLNFKPQILVVTRLIPDTKCNQEFEPIIGTKHSNILRIPFVTENGIVRRWVSRFDIYPYLERFTKDATTKILDILEGKPDLIIGNYTDGNLVASLMANKLGITQATIAHALEKTKYEDSDLKWKEFDLKYHFSSQFTADLISMNSADFIIASTYQEIAGNKEKAGQYESHTSFTLPGLYRVVSGINVFDPRFNIVAPGADESMYFPFTSQDGNFIKFYPYIDELLYSQNENDEHIGYLVDKKKPIIFSMARFDVVKNLTGLTEWYAKNKRLRDLVNLVIVGGFFDPSKSKDREETSEIKKMHSLIEKYQLKGQFRWITAKTVQTRNGDFYRCIADTRGAFVQPAHYEAFGLTVIEAMSCGLVTFATKHGGPAEIIVDGVSGFHIDPSNDEESSNKIADFFEKCKMDPNYWNMFSTEGLQRINECYTWKIYANKVINMGNTYSYWRYLNKDQKLAKQRYIQSFYNLQYRNLVKTIPMLSDIPQPPPPPPKPLIKPSPSKGKRTQSRLSFKMFGA</sequence>
<dbReference type="Pfam" id="PF24861">
    <property type="entry name" value="SUS_N"/>
    <property type="match status" value="1"/>
</dbReference>
<dbReference type="AlphaFoldDB" id="A0ABD0ZRB6"/>
<dbReference type="InterPro" id="IPR056735">
    <property type="entry name" value="SUS_N"/>
</dbReference>
<dbReference type="Proteomes" id="UP001558713">
    <property type="component" value="Unassembled WGS sequence"/>
</dbReference>
<dbReference type="FunFam" id="3.40.50.2000:FF:000006">
    <property type="entry name" value="Sucrose synthase"/>
    <property type="match status" value="1"/>
</dbReference>
<dbReference type="Gene3D" id="3.10.450.330">
    <property type="match status" value="1"/>
</dbReference>
<reference evidence="12 13" key="1">
    <citation type="submission" date="2024-04" db="EMBL/GenBank/DDBJ databases">
        <title>Genome assembly C_amara_ONT_v2.</title>
        <authorList>
            <person name="Yant L."/>
            <person name="Moore C."/>
            <person name="Slenker M."/>
        </authorList>
    </citation>
    <scope>NUCLEOTIDE SEQUENCE [LARGE SCALE GENOMIC DNA]</scope>
    <source>
        <tissue evidence="12">Leaf</tissue>
    </source>
</reference>
<keyword evidence="3 6" id="KW-0328">Glycosyltransferase</keyword>
<dbReference type="EMBL" id="JBANAX010000695">
    <property type="protein sequence ID" value="KAL1197112.1"/>
    <property type="molecule type" value="Genomic_DNA"/>
</dbReference>
<evidence type="ECO:0000256" key="7">
    <source>
        <dbReference type="SAM" id="MobiDB-lite"/>
    </source>
</evidence>
<keyword evidence="4 6" id="KW-0808">Transferase</keyword>
<comment type="catalytic activity">
    <reaction evidence="5 6">
        <text>an NDP-alpha-D-glucose + D-fructose = a ribonucleoside 5'-diphosphate + sucrose + H(+)</text>
        <dbReference type="Rhea" id="RHEA:16241"/>
        <dbReference type="ChEBI" id="CHEBI:15378"/>
        <dbReference type="ChEBI" id="CHEBI:17992"/>
        <dbReference type="ChEBI" id="CHEBI:37721"/>
        <dbReference type="ChEBI" id="CHEBI:57930"/>
        <dbReference type="ChEBI" id="CHEBI:76533"/>
        <dbReference type="EC" id="2.4.1.13"/>
    </reaction>
</comment>
<protein>
    <recommendedName>
        <fullName evidence="2 6">Sucrose synthase</fullName>
        <ecNumber evidence="2 6">2.4.1.13</ecNumber>
    </recommendedName>
</protein>
<evidence type="ECO:0000256" key="4">
    <source>
        <dbReference type="ARBA" id="ARBA00022679"/>
    </source>
</evidence>
<comment type="caution">
    <text evidence="12">The sequence shown here is derived from an EMBL/GenBank/DDBJ whole genome shotgun (WGS) entry which is preliminary data.</text>
</comment>
<feature type="domain" description="Sucrose synthase EPBD" evidence="11">
    <location>
        <begin position="154"/>
        <end position="238"/>
    </location>
</feature>
<evidence type="ECO:0000259" key="11">
    <source>
        <dbReference type="Pfam" id="PF24862"/>
    </source>
</evidence>
<dbReference type="Gene3D" id="3.40.50.2000">
    <property type="entry name" value="Glycogen Phosphorylase B"/>
    <property type="match status" value="2"/>
</dbReference>
<dbReference type="Pfam" id="PF00862">
    <property type="entry name" value="GT-B_Sucrose_synth"/>
    <property type="match status" value="1"/>
</dbReference>
<evidence type="ECO:0000259" key="10">
    <source>
        <dbReference type="Pfam" id="PF24861"/>
    </source>
</evidence>
<dbReference type="GO" id="GO:0016157">
    <property type="term" value="F:sucrose synthase activity"/>
    <property type="evidence" value="ECO:0007669"/>
    <property type="project" value="UniProtKB-UniRule"/>
</dbReference>
<proteinExistence type="inferred from homology"/>
<accession>A0ABD0ZRB6</accession>
<dbReference type="PANTHER" id="PTHR45839">
    <property type="match status" value="1"/>
</dbReference>